<feature type="binding site" evidence="9">
    <location>
        <position position="366"/>
    </location>
    <ligand>
        <name>Zn(2+)</name>
        <dbReference type="ChEBI" id="CHEBI:29105"/>
        <note>catalytic</note>
    </ligand>
</feature>
<evidence type="ECO:0000256" key="1">
    <source>
        <dbReference type="ARBA" id="ARBA00010136"/>
    </source>
</evidence>
<dbReference type="InterPro" id="IPR050344">
    <property type="entry name" value="Peptidase_M1_aminopeptidases"/>
</dbReference>
<feature type="domain" description="Aminopeptidase N-like N-terminal" evidence="14">
    <location>
        <begin position="21"/>
        <end position="190"/>
    </location>
</feature>
<dbReference type="InterPro" id="IPR024571">
    <property type="entry name" value="ERAP1-like_C_dom"/>
</dbReference>
<keyword evidence="6 9" id="KW-0862">Zinc</keyword>
<dbReference type="AlphaFoldDB" id="A0A8H7ELI5"/>
<dbReference type="EC" id="3.4.11.-" evidence="11"/>
<dbReference type="CDD" id="cd09601">
    <property type="entry name" value="M1_APN-Q_like"/>
    <property type="match status" value="1"/>
</dbReference>
<dbReference type="Pfam" id="PF01433">
    <property type="entry name" value="Peptidase_M1"/>
    <property type="match status" value="1"/>
</dbReference>
<name>A0A8H7ELI5_9FUNG</name>
<gene>
    <name evidence="15" type="primary">APE2</name>
    <name evidence="15" type="ORF">EC973_004861</name>
</gene>
<dbReference type="PANTHER" id="PTHR11533">
    <property type="entry name" value="PROTEASE M1 ZINC METALLOPROTEASE"/>
    <property type="match status" value="1"/>
</dbReference>
<reference evidence="15" key="1">
    <citation type="submission" date="2020-01" db="EMBL/GenBank/DDBJ databases">
        <title>Genome Sequencing of Three Apophysomyces-Like Fungal Strains Confirms a Novel Fungal Genus in the Mucoromycota with divergent Burkholderia-like Endosymbiotic Bacteria.</title>
        <authorList>
            <person name="Stajich J.E."/>
            <person name="Macias A.M."/>
            <person name="Carter-House D."/>
            <person name="Lovett B."/>
            <person name="Kasson L.R."/>
            <person name="Berry K."/>
            <person name="Grigoriev I."/>
            <person name="Chang Y."/>
            <person name="Spatafora J."/>
            <person name="Kasson M.T."/>
        </authorList>
    </citation>
    <scope>NUCLEOTIDE SEQUENCE</scope>
    <source>
        <strain evidence="15">NRRL A-21654</strain>
    </source>
</reference>
<dbReference type="GO" id="GO:0042277">
    <property type="term" value="F:peptide binding"/>
    <property type="evidence" value="ECO:0007669"/>
    <property type="project" value="TreeGrafter"/>
</dbReference>
<feature type="active site" description="Proton acceptor" evidence="8">
    <location>
        <position position="344"/>
    </location>
</feature>
<feature type="binding site" evidence="9">
    <location>
        <position position="347"/>
    </location>
    <ligand>
        <name>Zn(2+)</name>
        <dbReference type="ChEBI" id="CHEBI:29105"/>
        <note>catalytic</note>
    </ligand>
</feature>
<dbReference type="InterPro" id="IPR045357">
    <property type="entry name" value="Aminopeptidase_N-like_N"/>
</dbReference>
<dbReference type="InterPro" id="IPR027268">
    <property type="entry name" value="Peptidase_M4/M1_CTD_sf"/>
</dbReference>
<feature type="binding site" evidence="9">
    <location>
        <position position="343"/>
    </location>
    <ligand>
        <name>Zn(2+)</name>
        <dbReference type="ChEBI" id="CHEBI:29105"/>
        <note>catalytic</note>
    </ligand>
</feature>
<evidence type="ECO:0000256" key="10">
    <source>
        <dbReference type="PIRSR" id="PIRSR634016-4"/>
    </source>
</evidence>
<comment type="caution">
    <text evidence="15">The sequence shown here is derived from an EMBL/GenBank/DDBJ whole genome shotgun (WGS) entry which is preliminary data.</text>
</comment>
<sequence length="913" mass="102872">MCQPSATKVQERQVLPTNVRPVHYDLTLKPNLKTFVFYGRVKVDLEVNEDSNTIVLNTHDIKIHSAILESANLKTESKQSATDITYDEKKDLATLKFAESVPANTKAVLDIYFEGILNDQMAGFYRSSYKDAEGNTQYLATTQFEATDARRAFPCWDEPALKATFDVTLIVPTELTALSNMNVISEKPYLQTGKGTEIGKHTEAQTGKDITDNQDLKEVKYATTLRMSTYLLAFVIGPFEYIEAFTSGEHNGRPIRARVYALPGSVEQGRHALNVCVSAIEHFANVFGEPYPLPKVDMVAIPDFEAGAMENWGLITYRTVALLFDEKSSSIAFKKSTAYTVCHELAHQWFGNLVTMEWWDHLWLNEGFATWVGWLAVDHIFPEWDVWTSFVNEDMPRALNLDALRSSHPIEVAVNDPAEIHQIFDAISYYKGASVIRMLSSWLGVDTFLAGVRRYLRRHRLANASTGDLWQALSEEAGVDVSQFMTLWTKRDGYPVLTIKEDAPGSISVTQSRYLSTGDLQEEEDSTVWWVPLGVLVPGKVESYTLTEKSQTFAVPAEGQFKLNAGQTAVYRVNYPIETIRRLAEEVKKGKNGLLANTADRVGLIADAGNLSVSGEQNTVAFLELAEAFIDETEYFCWSQISTHFSNILDAFYEQPQEVRNGLKALRRHLFAPIAHKLGWEFAPTDDYMTNILRVLALSNAGRSYDAETVAQAKTRFWQFVQGNTDAVHPNLRGPVFSIVLKSAENDDEETRVWEEILKIYRDENLPTDQRLIALSSLGTATNVALIKRYLAMSLDEKEVRGQDSIYVFRSLAVNPSARDLFWEFFTENYDTLHAKFSKSLSLFGSAVRSAVGGFASFDKIRQAEAFFADKDTKEYARPLQQALEGAKVNAKWVERDHQNIAAWVQENAHRFA</sequence>
<dbReference type="EMBL" id="JABAYA010000278">
    <property type="protein sequence ID" value="KAF7721329.1"/>
    <property type="molecule type" value="Genomic_DNA"/>
</dbReference>
<proteinExistence type="inferred from homology"/>
<evidence type="ECO:0000256" key="6">
    <source>
        <dbReference type="ARBA" id="ARBA00022833"/>
    </source>
</evidence>
<evidence type="ECO:0000313" key="16">
    <source>
        <dbReference type="Proteomes" id="UP000605846"/>
    </source>
</evidence>
<feature type="site" description="Transition state stabilizer" evidence="10">
    <location>
        <position position="429"/>
    </location>
</feature>
<evidence type="ECO:0000256" key="8">
    <source>
        <dbReference type="PIRSR" id="PIRSR634016-1"/>
    </source>
</evidence>
<evidence type="ECO:0000259" key="13">
    <source>
        <dbReference type="Pfam" id="PF11838"/>
    </source>
</evidence>
<evidence type="ECO:0000259" key="14">
    <source>
        <dbReference type="Pfam" id="PF17900"/>
    </source>
</evidence>
<dbReference type="GO" id="GO:0006508">
    <property type="term" value="P:proteolysis"/>
    <property type="evidence" value="ECO:0007669"/>
    <property type="project" value="UniProtKB-KW"/>
</dbReference>
<evidence type="ECO:0000256" key="11">
    <source>
        <dbReference type="RuleBase" id="RU364040"/>
    </source>
</evidence>
<evidence type="ECO:0000256" key="5">
    <source>
        <dbReference type="ARBA" id="ARBA00022801"/>
    </source>
</evidence>
<dbReference type="InterPro" id="IPR034016">
    <property type="entry name" value="M1_APN-typ"/>
</dbReference>
<dbReference type="Gene3D" id="1.10.390.10">
    <property type="entry name" value="Neutral Protease Domain 2"/>
    <property type="match status" value="1"/>
</dbReference>
<keyword evidence="5 11" id="KW-0378">Hydrolase</keyword>
<dbReference type="GO" id="GO:0070006">
    <property type="term" value="F:metalloaminopeptidase activity"/>
    <property type="evidence" value="ECO:0007669"/>
    <property type="project" value="TreeGrafter"/>
</dbReference>
<keyword evidence="2 11" id="KW-0031">Aminopeptidase</keyword>
<dbReference type="Gene3D" id="1.25.50.20">
    <property type="match status" value="1"/>
</dbReference>
<dbReference type="GO" id="GO:0016020">
    <property type="term" value="C:membrane"/>
    <property type="evidence" value="ECO:0007669"/>
    <property type="project" value="TreeGrafter"/>
</dbReference>
<comment type="similarity">
    <text evidence="1 11">Belongs to the peptidase M1 family.</text>
</comment>
<evidence type="ECO:0000256" key="9">
    <source>
        <dbReference type="PIRSR" id="PIRSR634016-3"/>
    </source>
</evidence>
<dbReference type="SUPFAM" id="SSF63737">
    <property type="entry name" value="Leukotriene A4 hydrolase N-terminal domain"/>
    <property type="match status" value="1"/>
</dbReference>
<evidence type="ECO:0000256" key="2">
    <source>
        <dbReference type="ARBA" id="ARBA00022438"/>
    </source>
</evidence>
<dbReference type="SUPFAM" id="SSF55486">
    <property type="entry name" value="Metalloproteases ('zincins'), catalytic domain"/>
    <property type="match status" value="1"/>
</dbReference>
<comment type="cofactor">
    <cofactor evidence="9 11">
        <name>Zn(2+)</name>
        <dbReference type="ChEBI" id="CHEBI:29105"/>
    </cofactor>
    <text evidence="9 11">Binds 1 zinc ion per subunit.</text>
</comment>
<evidence type="ECO:0000313" key="15">
    <source>
        <dbReference type="EMBL" id="KAF7721329.1"/>
    </source>
</evidence>
<dbReference type="GO" id="GO:0043171">
    <property type="term" value="P:peptide catabolic process"/>
    <property type="evidence" value="ECO:0007669"/>
    <property type="project" value="TreeGrafter"/>
</dbReference>
<evidence type="ECO:0000256" key="7">
    <source>
        <dbReference type="ARBA" id="ARBA00023049"/>
    </source>
</evidence>
<dbReference type="FunFam" id="1.25.50.20:FF:000002">
    <property type="entry name" value="Aminopeptidase"/>
    <property type="match status" value="1"/>
</dbReference>
<dbReference type="PANTHER" id="PTHR11533:SF174">
    <property type="entry name" value="PUROMYCIN-SENSITIVE AMINOPEPTIDASE-RELATED"/>
    <property type="match status" value="1"/>
</dbReference>
<dbReference type="FunFam" id="2.60.40.1730:FF:000002">
    <property type="entry name" value="Aminopeptidase"/>
    <property type="match status" value="1"/>
</dbReference>
<keyword evidence="4 9" id="KW-0479">Metal-binding</keyword>
<evidence type="ECO:0000259" key="12">
    <source>
        <dbReference type="Pfam" id="PF01433"/>
    </source>
</evidence>
<dbReference type="Pfam" id="PF17900">
    <property type="entry name" value="Peptidase_M1_N"/>
    <property type="match status" value="1"/>
</dbReference>
<dbReference type="InterPro" id="IPR042097">
    <property type="entry name" value="Aminopeptidase_N-like_N_sf"/>
</dbReference>
<dbReference type="Pfam" id="PF11838">
    <property type="entry name" value="ERAP1_C"/>
    <property type="match status" value="1"/>
</dbReference>
<keyword evidence="16" id="KW-1185">Reference proteome</keyword>
<evidence type="ECO:0000256" key="3">
    <source>
        <dbReference type="ARBA" id="ARBA00022670"/>
    </source>
</evidence>
<accession>A0A8H7ELI5</accession>
<dbReference type="InterPro" id="IPR014782">
    <property type="entry name" value="Peptidase_M1_dom"/>
</dbReference>
<feature type="domain" description="Peptidase M1 membrane alanine aminopeptidase" evidence="12">
    <location>
        <begin position="272"/>
        <end position="488"/>
    </location>
</feature>
<keyword evidence="7 11" id="KW-0482">Metalloprotease</keyword>
<feature type="domain" description="ERAP1-like C-terminal" evidence="13">
    <location>
        <begin position="561"/>
        <end position="888"/>
    </location>
</feature>
<dbReference type="OrthoDB" id="10031169at2759"/>
<organism evidence="15 16">
    <name type="scientific">Apophysomyces ossiformis</name>
    <dbReference type="NCBI Taxonomy" id="679940"/>
    <lineage>
        <taxon>Eukaryota</taxon>
        <taxon>Fungi</taxon>
        <taxon>Fungi incertae sedis</taxon>
        <taxon>Mucoromycota</taxon>
        <taxon>Mucoromycotina</taxon>
        <taxon>Mucoromycetes</taxon>
        <taxon>Mucorales</taxon>
        <taxon>Mucorineae</taxon>
        <taxon>Mucoraceae</taxon>
        <taxon>Apophysomyces</taxon>
    </lineage>
</organism>
<dbReference type="Proteomes" id="UP000605846">
    <property type="component" value="Unassembled WGS sequence"/>
</dbReference>
<keyword evidence="3 11" id="KW-0645">Protease</keyword>
<evidence type="ECO:0000256" key="4">
    <source>
        <dbReference type="ARBA" id="ARBA00022723"/>
    </source>
</evidence>
<dbReference type="FunFam" id="1.10.390.10:FF:000001">
    <property type="entry name" value="Aminopeptidase"/>
    <property type="match status" value="1"/>
</dbReference>
<dbReference type="GO" id="GO:0005737">
    <property type="term" value="C:cytoplasm"/>
    <property type="evidence" value="ECO:0007669"/>
    <property type="project" value="TreeGrafter"/>
</dbReference>
<protein>
    <recommendedName>
        <fullName evidence="11">Aminopeptidase</fullName>
        <ecNumber evidence="11">3.4.11.-</ecNumber>
    </recommendedName>
</protein>
<dbReference type="GO" id="GO:0008270">
    <property type="term" value="F:zinc ion binding"/>
    <property type="evidence" value="ECO:0007669"/>
    <property type="project" value="UniProtKB-UniRule"/>
</dbReference>
<dbReference type="Gene3D" id="2.60.40.1730">
    <property type="entry name" value="tricorn interacting facor f3 domain"/>
    <property type="match status" value="1"/>
</dbReference>
<dbReference type="GO" id="GO:0005615">
    <property type="term" value="C:extracellular space"/>
    <property type="evidence" value="ECO:0007669"/>
    <property type="project" value="TreeGrafter"/>
</dbReference>
<dbReference type="Gene3D" id="2.60.40.1910">
    <property type="match status" value="1"/>
</dbReference>